<sequence>MSSQAPGQSERRANLAHLSYTCVEVDIDMSINVKVYTGHLNCKRTLYAPYPEKGRSPERNAEDRKLRSLLPTFLLDETRSGGTGKATERRLLTDSTTIDARRLVGTEQVTVPEATRRVECAFMWTHFLTVTKPYYHRSENT</sequence>
<dbReference type="EMBL" id="VSRR010016597">
    <property type="protein sequence ID" value="MPC59476.1"/>
    <property type="molecule type" value="Genomic_DNA"/>
</dbReference>
<accession>A0A5B7GPL1</accession>
<reference evidence="1 2" key="1">
    <citation type="submission" date="2019-05" db="EMBL/GenBank/DDBJ databases">
        <title>Another draft genome of Portunus trituberculatus and its Hox gene families provides insights of decapod evolution.</title>
        <authorList>
            <person name="Jeong J.-H."/>
            <person name="Song I."/>
            <person name="Kim S."/>
            <person name="Choi T."/>
            <person name="Kim D."/>
            <person name="Ryu S."/>
            <person name="Kim W."/>
        </authorList>
    </citation>
    <scope>NUCLEOTIDE SEQUENCE [LARGE SCALE GENOMIC DNA]</scope>
    <source>
        <tissue evidence="1">Muscle</tissue>
    </source>
</reference>
<evidence type="ECO:0000313" key="2">
    <source>
        <dbReference type="Proteomes" id="UP000324222"/>
    </source>
</evidence>
<organism evidence="1 2">
    <name type="scientific">Portunus trituberculatus</name>
    <name type="common">Swimming crab</name>
    <name type="synonym">Neptunus trituberculatus</name>
    <dbReference type="NCBI Taxonomy" id="210409"/>
    <lineage>
        <taxon>Eukaryota</taxon>
        <taxon>Metazoa</taxon>
        <taxon>Ecdysozoa</taxon>
        <taxon>Arthropoda</taxon>
        <taxon>Crustacea</taxon>
        <taxon>Multicrustacea</taxon>
        <taxon>Malacostraca</taxon>
        <taxon>Eumalacostraca</taxon>
        <taxon>Eucarida</taxon>
        <taxon>Decapoda</taxon>
        <taxon>Pleocyemata</taxon>
        <taxon>Brachyura</taxon>
        <taxon>Eubrachyura</taxon>
        <taxon>Portunoidea</taxon>
        <taxon>Portunidae</taxon>
        <taxon>Portuninae</taxon>
        <taxon>Portunus</taxon>
    </lineage>
</organism>
<name>A0A5B7GPL1_PORTR</name>
<evidence type="ECO:0000313" key="1">
    <source>
        <dbReference type="EMBL" id="MPC59476.1"/>
    </source>
</evidence>
<dbReference type="AlphaFoldDB" id="A0A5B7GPL1"/>
<proteinExistence type="predicted"/>
<gene>
    <name evidence="1" type="ORF">E2C01_053495</name>
</gene>
<keyword evidence="2" id="KW-1185">Reference proteome</keyword>
<protein>
    <submittedName>
        <fullName evidence="1">Uncharacterized protein</fullName>
    </submittedName>
</protein>
<dbReference type="Proteomes" id="UP000324222">
    <property type="component" value="Unassembled WGS sequence"/>
</dbReference>
<comment type="caution">
    <text evidence="1">The sequence shown here is derived from an EMBL/GenBank/DDBJ whole genome shotgun (WGS) entry which is preliminary data.</text>
</comment>